<keyword evidence="1" id="KW-1133">Transmembrane helix</keyword>
<dbReference type="GO" id="GO:0046983">
    <property type="term" value="F:protein dimerization activity"/>
    <property type="evidence" value="ECO:0007669"/>
    <property type="project" value="InterPro"/>
</dbReference>
<reference evidence="3 4" key="1">
    <citation type="journal article" date="2015" name="Proc. Natl. Acad. Sci. U.S.A.">
        <title>The resurrection genome of Boea hygrometrica: A blueprint for survival of dehydration.</title>
        <authorList>
            <person name="Xiao L."/>
            <person name="Yang G."/>
            <person name="Zhang L."/>
            <person name="Yang X."/>
            <person name="Zhao S."/>
            <person name="Ji Z."/>
            <person name="Zhou Q."/>
            <person name="Hu M."/>
            <person name="Wang Y."/>
            <person name="Chen M."/>
            <person name="Xu Y."/>
            <person name="Jin H."/>
            <person name="Xiao X."/>
            <person name="Hu G."/>
            <person name="Bao F."/>
            <person name="Hu Y."/>
            <person name="Wan P."/>
            <person name="Li L."/>
            <person name="Deng X."/>
            <person name="Kuang T."/>
            <person name="Xiang C."/>
            <person name="Zhu J.K."/>
            <person name="Oliver M.J."/>
            <person name="He Y."/>
        </authorList>
    </citation>
    <scope>NUCLEOTIDE SEQUENCE [LARGE SCALE GENOMIC DNA]</scope>
    <source>
        <strain evidence="4">cv. XS01</strain>
    </source>
</reference>
<feature type="transmembrane region" description="Helical" evidence="1">
    <location>
        <begin position="211"/>
        <end position="228"/>
    </location>
</feature>
<evidence type="ECO:0000259" key="2">
    <source>
        <dbReference type="PROSITE" id="PS50066"/>
    </source>
</evidence>
<dbReference type="EMBL" id="KV014427">
    <property type="protein sequence ID" value="KZV22188.1"/>
    <property type="molecule type" value="Genomic_DNA"/>
</dbReference>
<sequence>MWDRFIHVPLRLEACQEPLIVHATSCHQRSLPTLFEPRAYLKWYQGSLVITLIPMWDRFIHVPLRLEACQEPLIVHATSCHQRSLPTLFEPRAYLKWYQGRKVPLEEFDAHSFCLHPVTEPRSKSELVAPSSVFCRSFPRAYVVWLSRLQLVVVLMSLLSFSRRAGGLLGVQRELLVLCSVGNLFEVFATQEIRYGFSTRKRSVGLLEENRVVLMLLFSLLFWVVAAMRRVDRYHALMSLGTSRLSCYILASGTACRDEWIAIVRIEKQAQEFRERGG</sequence>
<dbReference type="AlphaFoldDB" id="A0A2Z7ALD1"/>
<dbReference type="Proteomes" id="UP000250235">
    <property type="component" value="Unassembled WGS sequence"/>
</dbReference>
<dbReference type="PROSITE" id="PS50066">
    <property type="entry name" value="MADS_BOX_2"/>
    <property type="match status" value="1"/>
</dbReference>
<evidence type="ECO:0000256" key="1">
    <source>
        <dbReference type="SAM" id="Phobius"/>
    </source>
</evidence>
<proteinExistence type="predicted"/>
<organism evidence="3 4">
    <name type="scientific">Dorcoceras hygrometricum</name>
    <dbReference type="NCBI Taxonomy" id="472368"/>
    <lineage>
        <taxon>Eukaryota</taxon>
        <taxon>Viridiplantae</taxon>
        <taxon>Streptophyta</taxon>
        <taxon>Embryophyta</taxon>
        <taxon>Tracheophyta</taxon>
        <taxon>Spermatophyta</taxon>
        <taxon>Magnoliopsida</taxon>
        <taxon>eudicotyledons</taxon>
        <taxon>Gunneridae</taxon>
        <taxon>Pentapetalae</taxon>
        <taxon>asterids</taxon>
        <taxon>lamiids</taxon>
        <taxon>Lamiales</taxon>
        <taxon>Gesneriaceae</taxon>
        <taxon>Didymocarpoideae</taxon>
        <taxon>Trichosporeae</taxon>
        <taxon>Loxocarpinae</taxon>
        <taxon>Dorcoceras</taxon>
    </lineage>
</organism>
<name>A0A2Z7ALD1_9LAMI</name>
<dbReference type="GO" id="GO:0003677">
    <property type="term" value="F:DNA binding"/>
    <property type="evidence" value="ECO:0007669"/>
    <property type="project" value="InterPro"/>
</dbReference>
<accession>A0A2Z7ALD1</accession>
<evidence type="ECO:0000313" key="3">
    <source>
        <dbReference type="EMBL" id="KZV22188.1"/>
    </source>
</evidence>
<evidence type="ECO:0000313" key="4">
    <source>
        <dbReference type="Proteomes" id="UP000250235"/>
    </source>
</evidence>
<dbReference type="InterPro" id="IPR002100">
    <property type="entry name" value="TF_MADSbox"/>
</dbReference>
<protein>
    <recommendedName>
        <fullName evidence="2">MADS-box domain-containing protein</fullName>
    </recommendedName>
</protein>
<feature type="domain" description="MADS-box" evidence="2">
    <location>
        <begin position="159"/>
        <end position="201"/>
    </location>
</feature>
<keyword evidence="1" id="KW-0812">Transmembrane</keyword>
<keyword evidence="4" id="KW-1185">Reference proteome</keyword>
<gene>
    <name evidence="3" type="ORF">F511_07887</name>
</gene>
<keyword evidence="1" id="KW-0472">Membrane</keyword>